<evidence type="ECO:0000256" key="2">
    <source>
        <dbReference type="ARBA" id="ARBA00022801"/>
    </source>
</evidence>
<feature type="domain" description="CMP/dCMP-type deaminase" evidence="5">
    <location>
        <begin position="1"/>
        <end position="102"/>
    </location>
</feature>
<dbReference type="InterPro" id="IPR002125">
    <property type="entry name" value="CMP_dCMP_dom"/>
</dbReference>
<name>A0A026WHT8_OOCBI</name>
<reference evidence="6 7" key="1">
    <citation type="journal article" date="2014" name="Curr. Biol.">
        <title>The genome of the clonal raider ant Cerapachys biroi.</title>
        <authorList>
            <person name="Oxley P.R."/>
            <person name="Ji L."/>
            <person name="Fetter-Pruneda I."/>
            <person name="McKenzie S.K."/>
            <person name="Li C."/>
            <person name="Hu H."/>
            <person name="Zhang G."/>
            <person name="Kronauer D.J."/>
        </authorList>
    </citation>
    <scope>NUCLEOTIDE SEQUENCE [LARGE SCALE GENOMIC DNA]</scope>
</reference>
<evidence type="ECO:0000256" key="4">
    <source>
        <dbReference type="ARBA" id="ARBA00041763"/>
    </source>
</evidence>
<evidence type="ECO:0000313" key="7">
    <source>
        <dbReference type="Proteomes" id="UP000053097"/>
    </source>
</evidence>
<dbReference type="STRING" id="2015173.A0A026WHT8"/>
<dbReference type="Proteomes" id="UP000053097">
    <property type="component" value="Unassembled WGS sequence"/>
</dbReference>
<dbReference type="SUPFAM" id="SSF53927">
    <property type="entry name" value="Cytidine deaminase-like"/>
    <property type="match status" value="1"/>
</dbReference>
<dbReference type="EMBL" id="KK107214">
    <property type="protein sequence ID" value="EZA55226.1"/>
    <property type="molecule type" value="Genomic_DNA"/>
</dbReference>
<evidence type="ECO:0000313" key="6">
    <source>
        <dbReference type="EMBL" id="EZA55226.1"/>
    </source>
</evidence>
<keyword evidence="7" id="KW-1185">Reference proteome</keyword>
<sequence>MAQAVLAARLSRNPYSQVGACIVNNIMKIVGIGYNGMPRERDDYKFYWHIPRGTSTFFDCIVVPYAEINALRSRNSTDVADCTIYVTLFPCNNCAKKIIEIY</sequence>
<evidence type="ECO:0000259" key="5">
    <source>
        <dbReference type="PROSITE" id="PS51747"/>
    </source>
</evidence>
<dbReference type="GO" id="GO:0005737">
    <property type="term" value="C:cytoplasm"/>
    <property type="evidence" value="ECO:0007669"/>
    <property type="project" value="TreeGrafter"/>
</dbReference>
<dbReference type="GO" id="GO:0004132">
    <property type="term" value="F:dCMP deaminase activity"/>
    <property type="evidence" value="ECO:0007669"/>
    <property type="project" value="TreeGrafter"/>
</dbReference>
<accession>A0A026WHT8</accession>
<dbReference type="Pfam" id="PF00383">
    <property type="entry name" value="dCMP_cyt_deam_1"/>
    <property type="match status" value="1"/>
</dbReference>
<dbReference type="PANTHER" id="PTHR11086">
    <property type="entry name" value="DEOXYCYTIDYLATE DEAMINASE-RELATED"/>
    <property type="match status" value="1"/>
</dbReference>
<dbReference type="PANTHER" id="PTHR11086:SF18">
    <property type="entry name" value="DEOXYCYTIDYLATE DEAMINASE"/>
    <property type="match status" value="1"/>
</dbReference>
<dbReference type="EC" id="3.5.4.12" evidence="3"/>
<protein>
    <recommendedName>
        <fullName evidence="4">dCMP deaminase</fullName>
        <ecNumber evidence="3">3.5.4.12</ecNumber>
    </recommendedName>
    <alternativeName>
        <fullName evidence="4">dCMP deaminase</fullName>
    </alternativeName>
</protein>
<dbReference type="PROSITE" id="PS51747">
    <property type="entry name" value="CYT_DCMP_DEAMINASES_2"/>
    <property type="match status" value="1"/>
</dbReference>
<dbReference type="InterPro" id="IPR016193">
    <property type="entry name" value="Cytidine_deaminase-like"/>
</dbReference>
<dbReference type="OrthoDB" id="6710946at2759"/>
<keyword evidence="2" id="KW-0378">Hydrolase</keyword>
<dbReference type="AlphaFoldDB" id="A0A026WHT8"/>
<dbReference type="InterPro" id="IPR015517">
    <property type="entry name" value="dCMP_deaminase-rel"/>
</dbReference>
<evidence type="ECO:0000256" key="3">
    <source>
        <dbReference type="ARBA" id="ARBA00038938"/>
    </source>
</evidence>
<keyword evidence="1" id="KW-0545">Nucleotide biosynthesis</keyword>
<organism evidence="6 7">
    <name type="scientific">Ooceraea biroi</name>
    <name type="common">Clonal raider ant</name>
    <name type="synonym">Cerapachys biroi</name>
    <dbReference type="NCBI Taxonomy" id="2015173"/>
    <lineage>
        <taxon>Eukaryota</taxon>
        <taxon>Metazoa</taxon>
        <taxon>Ecdysozoa</taxon>
        <taxon>Arthropoda</taxon>
        <taxon>Hexapoda</taxon>
        <taxon>Insecta</taxon>
        <taxon>Pterygota</taxon>
        <taxon>Neoptera</taxon>
        <taxon>Endopterygota</taxon>
        <taxon>Hymenoptera</taxon>
        <taxon>Apocrita</taxon>
        <taxon>Aculeata</taxon>
        <taxon>Formicoidea</taxon>
        <taxon>Formicidae</taxon>
        <taxon>Dorylinae</taxon>
        <taxon>Ooceraea</taxon>
    </lineage>
</organism>
<proteinExistence type="predicted"/>
<dbReference type="Gene3D" id="3.40.140.10">
    <property type="entry name" value="Cytidine Deaminase, domain 2"/>
    <property type="match status" value="1"/>
</dbReference>
<evidence type="ECO:0000256" key="1">
    <source>
        <dbReference type="ARBA" id="ARBA00022727"/>
    </source>
</evidence>
<gene>
    <name evidence="6" type="ORF">X777_05161</name>
</gene>